<dbReference type="InterPro" id="IPR015797">
    <property type="entry name" value="NUDIX_hydrolase-like_dom_sf"/>
</dbReference>
<organism evidence="3 4">
    <name type="scientific">Clostridium sartagoforme</name>
    <dbReference type="NCBI Taxonomy" id="84031"/>
    <lineage>
        <taxon>Bacteria</taxon>
        <taxon>Bacillati</taxon>
        <taxon>Bacillota</taxon>
        <taxon>Clostridia</taxon>
        <taxon>Eubacteriales</taxon>
        <taxon>Clostridiaceae</taxon>
        <taxon>Clostridium</taxon>
    </lineage>
</organism>
<reference evidence="3 4" key="1">
    <citation type="submission" date="2019-04" db="EMBL/GenBank/DDBJ databases">
        <title>Microbes associate with the intestines of laboratory mice.</title>
        <authorList>
            <person name="Navarre W."/>
            <person name="Wong E."/>
            <person name="Huang K."/>
            <person name="Tropini C."/>
            <person name="Ng K."/>
            <person name="Yu B."/>
        </authorList>
    </citation>
    <scope>NUCLEOTIDE SEQUENCE [LARGE SCALE GENOMIC DNA]</scope>
    <source>
        <strain evidence="3 4">NM50_B9-20</strain>
    </source>
</reference>
<dbReference type="Proteomes" id="UP000306888">
    <property type="component" value="Unassembled WGS sequence"/>
</dbReference>
<accession>A0A4S2DIY8</accession>
<sequence length="142" mass="16818">MEIEFYESGSIDNEKLLYAIVVSRYNGKWVFVRHKERSTWEIPAGHREENEDINCTAKRELFEETGAKEYEITYICDYSLKIKENKSYASLFFAEIEKLGELPDYEIGEVGFFDEIPKNLTYPNIQPKLHNKVKEEINKFVF</sequence>
<comment type="caution">
    <text evidence="3">The sequence shown here is derived from an EMBL/GenBank/DDBJ whole genome shotgun (WGS) entry which is preliminary data.</text>
</comment>
<protein>
    <submittedName>
        <fullName evidence="3">NUDIX domain-containing protein</fullName>
    </submittedName>
</protein>
<feature type="domain" description="Nudix hydrolase" evidence="2">
    <location>
        <begin position="20"/>
        <end position="102"/>
    </location>
</feature>
<dbReference type="GO" id="GO:0016787">
    <property type="term" value="F:hydrolase activity"/>
    <property type="evidence" value="ECO:0007669"/>
    <property type="project" value="UniProtKB-KW"/>
</dbReference>
<name>A0A4S2DIY8_9CLOT</name>
<dbReference type="InterPro" id="IPR020084">
    <property type="entry name" value="NUDIX_hydrolase_CS"/>
</dbReference>
<evidence type="ECO:0000313" key="3">
    <source>
        <dbReference type="EMBL" id="TGY42139.1"/>
    </source>
</evidence>
<dbReference type="PROSITE" id="PS00893">
    <property type="entry name" value="NUDIX_BOX"/>
    <property type="match status" value="1"/>
</dbReference>
<dbReference type="EMBL" id="SRYR01000004">
    <property type="protein sequence ID" value="TGY42139.1"/>
    <property type="molecule type" value="Genomic_DNA"/>
</dbReference>
<keyword evidence="1" id="KW-0378">Hydrolase</keyword>
<evidence type="ECO:0000313" key="4">
    <source>
        <dbReference type="Proteomes" id="UP000306888"/>
    </source>
</evidence>
<dbReference type="OrthoDB" id="9131041at2"/>
<dbReference type="RefSeq" id="WP_136007110.1">
    <property type="nucleotide sequence ID" value="NZ_SRYR01000004.1"/>
</dbReference>
<dbReference type="SUPFAM" id="SSF55811">
    <property type="entry name" value="Nudix"/>
    <property type="match status" value="1"/>
</dbReference>
<dbReference type="AlphaFoldDB" id="A0A4S2DIY8"/>
<gene>
    <name evidence="3" type="ORF">E5347_10410</name>
</gene>
<dbReference type="InterPro" id="IPR014078">
    <property type="entry name" value="Nudix_YtkD"/>
</dbReference>
<keyword evidence="4" id="KW-1185">Reference proteome</keyword>
<evidence type="ECO:0000256" key="1">
    <source>
        <dbReference type="ARBA" id="ARBA00022801"/>
    </source>
</evidence>
<proteinExistence type="predicted"/>
<evidence type="ECO:0000259" key="2">
    <source>
        <dbReference type="Pfam" id="PF00293"/>
    </source>
</evidence>
<dbReference type="Gene3D" id="3.90.79.10">
    <property type="entry name" value="Nucleoside Triphosphate Pyrophosphohydrolase"/>
    <property type="match status" value="1"/>
</dbReference>
<dbReference type="CDD" id="cd04665">
    <property type="entry name" value="NUDIX_RppH"/>
    <property type="match status" value="1"/>
</dbReference>
<dbReference type="Pfam" id="PF00293">
    <property type="entry name" value="NUDIX"/>
    <property type="match status" value="1"/>
</dbReference>
<dbReference type="InterPro" id="IPR000086">
    <property type="entry name" value="NUDIX_hydrolase_dom"/>
</dbReference>